<evidence type="ECO:0000313" key="5">
    <source>
        <dbReference type="Proteomes" id="UP000184671"/>
    </source>
</evidence>
<evidence type="ECO:0000313" key="4">
    <source>
        <dbReference type="EMBL" id="SCL75851.1"/>
    </source>
</evidence>
<feature type="domain" description="N-acetyltransferase" evidence="3">
    <location>
        <begin position="6"/>
        <end position="152"/>
    </location>
</feature>
<evidence type="ECO:0000256" key="2">
    <source>
        <dbReference type="ARBA" id="ARBA00023315"/>
    </source>
</evidence>
<evidence type="ECO:0000259" key="3">
    <source>
        <dbReference type="PROSITE" id="PS51186"/>
    </source>
</evidence>
<dbReference type="AlphaFoldDB" id="A0A1M4MLN8"/>
<keyword evidence="2" id="KW-0012">Acyltransferase</keyword>
<dbReference type="RefSeq" id="WP_074370091.1">
    <property type="nucleotide sequence ID" value="NZ_FMID01000042.1"/>
</dbReference>
<dbReference type="PANTHER" id="PTHR43877:SF2">
    <property type="entry name" value="AMINOALKYLPHOSPHONATE N-ACETYLTRANSFERASE-RELATED"/>
    <property type="match status" value="1"/>
</dbReference>
<dbReference type="PANTHER" id="PTHR43877">
    <property type="entry name" value="AMINOALKYLPHOSPHONATE N-ACETYLTRANSFERASE-RELATED-RELATED"/>
    <property type="match status" value="1"/>
</dbReference>
<dbReference type="EMBL" id="FMID01000042">
    <property type="protein sequence ID" value="SCL75851.1"/>
    <property type="molecule type" value="Genomic_DNA"/>
</dbReference>
<name>A0A1M4MLN8_9EURY</name>
<organism evidence="4 5">
    <name type="scientific">Methanoculleus chikugoensis</name>
    <dbReference type="NCBI Taxonomy" id="118126"/>
    <lineage>
        <taxon>Archaea</taxon>
        <taxon>Methanobacteriati</taxon>
        <taxon>Methanobacteriota</taxon>
        <taxon>Stenosarchaea group</taxon>
        <taxon>Methanomicrobia</taxon>
        <taxon>Methanomicrobiales</taxon>
        <taxon>Methanomicrobiaceae</taxon>
        <taxon>Methanoculleus</taxon>
    </lineage>
</organism>
<keyword evidence="1 4" id="KW-0808">Transferase</keyword>
<dbReference type="InterPro" id="IPR000182">
    <property type="entry name" value="GNAT_dom"/>
</dbReference>
<reference evidence="4 5" key="1">
    <citation type="submission" date="2016-08" db="EMBL/GenBank/DDBJ databases">
        <authorList>
            <person name="Seilhamer J.J."/>
        </authorList>
    </citation>
    <scope>NUCLEOTIDE SEQUENCE [LARGE SCALE GENOMIC DNA]</scope>
    <source>
        <strain evidence="4">L21-II-0</strain>
    </source>
</reference>
<dbReference type="SUPFAM" id="SSF55729">
    <property type="entry name" value="Acyl-CoA N-acyltransferases (Nat)"/>
    <property type="match status" value="1"/>
</dbReference>
<sequence>MPVDTPLIREAVHGDLAAVLSLYAQMHDLDEEADDRALRTAWEDILADPRTRIFLLEDGGAAVSTCVLHILQNLTRGARPYGLIENVVTRREFRNRGFGTALLDHALECAWEENCYKVMLLTGRREPNVFRLYKKAGFVRGVKEGLVAYPPE</sequence>
<dbReference type="STRING" id="118126.L21_1767"/>
<dbReference type="InterPro" id="IPR050832">
    <property type="entry name" value="Bact_Acetyltransf"/>
</dbReference>
<dbReference type="InterPro" id="IPR016181">
    <property type="entry name" value="Acyl_CoA_acyltransferase"/>
</dbReference>
<protein>
    <submittedName>
        <fullName evidence="4">Acetyltransferase (GNAT) family protein</fullName>
    </submittedName>
</protein>
<accession>A0A1M4MLN8</accession>
<dbReference type="Gene3D" id="3.40.630.30">
    <property type="match status" value="1"/>
</dbReference>
<dbReference type="Proteomes" id="UP000184671">
    <property type="component" value="Unassembled WGS sequence"/>
</dbReference>
<dbReference type="OrthoDB" id="43754at2157"/>
<dbReference type="Pfam" id="PF00583">
    <property type="entry name" value="Acetyltransf_1"/>
    <property type="match status" value="1"/>
</dbReference>
<gene>
    <name evidence="4" type="ORF">L21_1767</name>
</gene>
<dbReference type="CDD" id="cd04301">
    <property type="entry name" value="NAT_SF"/>
    <property type="match status" value="1"/>
</dbReference>
<dbReference type="PROSITE" id="PS51186">
    <property type="entry name" value="GNAT"/>
    <property type="match status" value="1"/>
</dbReference>
<evidence type="ECO:0000256" key="1">
    <source>
        <dbReference type="ARBA" id="ARBA00022679"/>
    </source>
</evidence>
<proteinExistence type="predicted"/>
<dbReference type="GO" id="GO:0016747">
    <property type="term" value="F:acyltransferase activity, transferring groups other than amino-acyl groups"/>
    <property type="evidence" value="ECO:0007669"/>
    <property type="project" value="InterPro"/>
</dbReference>